<proteinExistence type="predicted"/>
<dbReference type="RefSeq" id="WP_377967582.1">
    <property type="nucleotide sequence ID" value="NZ_JBHZOL010000100.1"/>
</dbReference>
<sequence>MNSGLADAYREDLAYIHDVGFDRYVLQSIPEILTILKSVQVPGDWVLDLGCGSGLSTQALVAAGYKVMGVDISAAMIAIARQRVPQATFKVDSLFKVELRPCRAAIAIGECLNYCFDPDNDAQTLQDFFRRVYAALCAEGFLIFDLLEANPPAETQPVQGFREGEDWLVLFEKIQNQAQTLLKRRIITFRQVGEAYRRDEEIHYQRLYPSSAIKDWLAAVGFVVTLADSYGTFQLPPHHRAFIARKPA</sequence>
<dbReference type="Pfam" id="PF13649">
    <property type="entry name" value="Methyltransf_25"/>
    <property type="match status" value="1"/>
</dbReference>
<dbReference type="Gene3D" id="3.40.50.150">
    <property type="entry name" value="Vaccinia Virus protein VP39"/>
    <property type="match status" value="1"/>
</dbReference>
<dbReference type="EMBL" id="JBHZOL010000100">
    <property type="protein sequence ID" value="MFE4108150.1"/>
    <property type="molecule type" value="Genomic_DNA"/>
</dbReference>
<evidence type="ECO:0000313" key="3">
    <source>
        <dbReference type="EMBL" id="MFE4108150.1"/>
    </source>
</evidence>
<comment type="caution">
    <text evidence="3">The sequence shown here is derived from an EMBL/GenBank/DDBJ whole genome shotgun (WGS) entry which is preliminary data.</text>
</comment>
<evidence type="ECO:0000259" key="2">
    <source>
        <dbReference type="Pfam" id="PF13649"/>
    </source>
</evidence>
<organism evidence="3 4">
    <name type="scientific">Almyronema epifaneia S1</name>
    <dbReference type="NCBI Taxonomy" id="2991925"/>
    <lineage>
        <taxon>Bacteria</taxon>
        <taxon>Bacillati</taxon>
        <taxon>Cyanobacteriota</taxon>
        <taxon>Cyanophyceae</taxon>
        <taxon>Nodosilineales</taxon>
        <taxon>Nodosilineaceae</taxon>
        <taxon>Almyronema</taxon>
        <taxon>Almyronema epifaneia</taxon>
    </lineage>
</organism>
<keyword evidence="1" id="KW-0808">Transferase</keyword>
<evidence type="ECO:0000256" key="1">
    <source>
        <dbReference type="ARBA" id="ARBA00022679"/>
    </source>
</evidence>
<keyword evidence="3" id="KW-0489">Methyltransferase</keyword>
<dbReference type="GO" id="GO:0032259">
    <property type="term" value="P:methylation"/>
    <property type="evidence" value="ECO:0007669"/>
    <property type="project" value="UniProtKB-KW"/>
</dbReference>
<dbReference type="Gene3D" id="2.20.25.110">
    <property type="entry name" value="S-adenosyl-L-methionine-dependent methyltransferases"/>
    <property type="match status" value="1"/>
</dbReference>
<feature type="domain" description="Methyltransferase" evidence="2">
    <location>
        <begin position="46"/>
        <end position="130"/>
    </location>
</feature>
<gene>
    <name evidence="3" type="ORF">ACFVKH_17845</name>
</gene>
<dbReference type="SUPFAM" id="SSF53335">
    <property type="entry name" value="S-adenosyl-L-methionine-dependent methyltransferases"/>
    <property type="match status" value="1"/>
</dbReference>
<dbReference type="PANTHER" id="PTHR43861">
    <property type="entry name" value="TRANS-ACONITATE 2-METHYLTRANSFERASE-RELATED"/>
    <property type="match status" value="1"/>
</dbReference>
<reference evidence="3 4" key="1">
    <citation type="submission" date="2024-10" db="EMBL/GenBank/DDBJ databases">
        <authorList>
            <person name="Ratan Roy A."/>
            <person name="Morales Sandoval P.H."/>
            <person name="De Los Santos Villalobos S."/>
            <person name="Chakraborty S."/>
            <person name="Mukherjee J."/>
        </authorList>
    </citation>
    <scope>NUCLEOTIDE SEQUENCE [LARGE SCALE GENOMIC DNA]</scope>
    <source>
        <strain evidence="3 4">S1</strain>
    </source>
</reference>
<accession>A0ABW6IKN7</accession>
<keyword evidence="4" id="KW-1185">Reference proteome</keyword>
<dbReference type="CDD" id="cd02440">
    <property type="entry name" value="AdoMet_MTases"/>
    <property type="match status" value="1"/>
</dbReference>
<dbReference type="Proteomes" id="UP001600165">
    <property type="component" value="Unassembled WGS sequence"/>
</dbReference>
<evidence type="ECO:0000313" key="4">
    <source>
        <dbReference type="Proteomes" id="UP001600165"/>
    </source>
</evidence>
<name>A0ABW6IKN7_9CYAN</name>
<dbReference type="InterPro" id="IPR029063">
    <property type="entry name" value="SAM-dependent_MTases_sf"/>
</dbReference>
<dbReference type="InterPro" id="IPR041698">
    <property type="entry name" value="Methyltransf_25"/>
</dbReference>
<dbReference type="GO" id="GO:0008168">
    <property type="term" value="F:methyltransferase activity"/>
    <property type="evidence" value="ECO:0007669"/>
    <property type="project" value="UniProtKB-KW"/>
</dbReference>
<protein>
    <submittedName>
        <fullName evidence="3">Methyltransferase domain-containing protein</fullName>
    </submittedName>
</protein>